<dbReference type="HOGENOM" id="CLU_2581904_0_0_5"/>
<dbReference type="EMBL" id="AE007870">
    <property type="protein sequence ID" value="AAK90120.1"/>
    <property type="molecule type" value="Genomic_DNA"/>
</dbReference>
<dbReference type="PIR" id="F98324">
    <property type="entry name" value="F98324"/>
</dbReference>
<dbReference type="STRING" id="176299.Atu3270"/>
<dbReference type="KEGG" id="atu:Atu3270"/>
<reference evidence="1 2" key="2">
    <citation type="journal article" date="2001" name="Science">
        <title>Genome sequence of the plant pathogen and biotechnology agent Agrobacterium tumefaciens C58.</title>
        <authorList>
            <person name="Goodner B."/>
            <person name="Hinkle G."/>
            <person name="Gattung S."/>
            <person name="Miller N."/>
            <person name="Blanchard M."/>
            <person name="Qurollo B."/>
            <person name="Goldman B.S."/>
            <person name="Cao Y."/>
            <person name="Askenazi M."/>
            <person name="Halling C."/>
            <person name="Mullin L."/>
            <person name="Houmiel K."/>
            <person name="Gordon J."/>
            <person name="Vaudin M."/>
            <person name="Iartchouk O."/>
            <person name="Epp A."/>
            <person name="Liu F."/>
            <person name="Wollam C."/>
            <person name="Allinger M."/>
            <person name="Doughty D."/>
            <person name="Scott C."/>
            <person name="Lappas C."/>
            <person name="Markelz B."/>
            <person name="Flanagan C."/>
            <person name="Crowell C."/>
            <person name="Gurson J."/>
            <person name="Lomo C."/>
            <person name="Sear C."/>
            <person name="Strub G."/>
            <person name="Cielo C."/>
            <person name="Slater S."/>
        </authorList>
    </citation>
    <scope>NUCLEOTIDE SEQUENCE [LARGE SCALE GENOMIC DNA]</scope>
    <source>
        <strain evidence="2">C58 / ATCC 33970</strain>
    </source>
</reference>
<dbReference type="OrthoDB" id="10006064at2"/>
<reference evidence="1 2" key="1">
    <citation type="journal article" date="2001" name="Science">
        <title>The genome of the natural genetic engineer Agrobacterium tumefaciens C58.</title>
        <authorList>
            <person name="Wood D.W."/>
            <person name="Setubal J.C."/>
            <person name="Kaul R."/>
            <person name="Monks D.E."/>
            <person name="Kitajima J.P."/>
            <person name="Okura V.K."/>
            <person name="Zhou Y."/>
            <person name="Chen L."/>
            <person name="Wood G.E."/>
            <person name="Almeida N.F.Jr."/>
            <person name="Woo L."/>
            <person name="Chen Y."/>
            <person name="Paulsen I.T."/>
            <person name="Eisen J.A."/>
            <person name="Karp P.D."/>
            <person name="Bovee D.Sr."/>
            <person name="Chapman P."/>
            <person name="Clendenning J."/>
            <person name="Deatherage G."/>
            <person name="Gillet W."/>
            <person name="Grant C."/>
            <person name="Kutyavin T."/>
            <person name="Levy R."/>
            <person name="Li M.J."/>
            <person name="McClelland E."/>
            <person name="Palmieri A."/>
            <person name="Raymond C."/>
            <person name="Rouse G."/>
            <person name="Saenphimmachak C."/>
            <person name="Wu Z."/>
            <person name="Romero P."/>
            <person name="Gordon D."/>
            <person name="Zhang S."/>
            <person name="Yoo H."/>
            <person name="Tao Y."/>
            <person name="Biddle P."/>
            <person name="Jung M."/>
            <person name="Krespan W."/>
            <person name="Perry M."/>
            <person name="Gordon-Kamm B."/>
            <person name="Liao L."/>
            <person name="Kim S."/>
            <person name="Hendrick C."/>
            <person name="Zhao Z.Y."/>
            <person name="Dolan M."/>
            <person name="Chumley F."/>
            <person name="Tingey S.V."/>
            <person name="Tomb J.F."/>
            <person name="Gordon M.P."/>
            <person name="Olson M.V."/>
            <person name="Nester E.W."/>
        </authorList>
    </citation>
    <scope>NUCLEOTIDE SEQUENCE [LARGE SCALE GENOMIC DNA]</scope>
    <source>
        <strain evidence="2">C58 / ATCC 33970</strain>
    </source>
</reference>
<dbReference type="AlphaFoldDB" id="A9CEY3"/>
<dbReference type="Proteomes" id="UP000000813">
    <property type="component" value="Chromosome linear"/>
</dbReference>
<keyword evidence="2" id="KW-1185">Reference proteome</keyword>
<evidence type="ECO:0000313" key="2">
    <source>
        <dbReference type="Proteomes" id="UP000000813"/>
    </source>
</evidence>
<name>A9CEY3_AGRFC</name>
<gene>
    <name evidence="1" type="ordered locus">Atu3270</name>
</gene>
<dbReference type="EnsemblBacteria" id="AAK90120">
    <property type="protein sequence ID" value="AAK90120"/>
    <property type="gene ID" value="Atu3270"/>
</dbReference>
<proteinExistence type="predicted"/>
<protein>
    <submittedName>
        <fullName evidence="1">Uncharacterized protein</fullName>
    </submittedName>
</protein>
<dbReference type="BioCyc" id="AGRO:ATU3270-MONOMER"/>
<organism evidence="1 2">
    <name type="scientific">Agrobacterium fabrum (strain C58 / ATCC 33970)</name>
    <name type="common">Agrobacterium tumefaciens (strain C58)</name>
    <dbReference type="NCBI Taxonomy" id="176299"/>
    <lineage>
        <taxon>Bacteria</taxon>
        <taxon>Pseudomonadati</taxon>
        <taxon>Pseudomonadota</taxon>
        <taxon>Alphaproteobacteria</taxon>
        <taxon>Hyphomicrobiales</taxon>
        <taxon>Rhizobiaceae</taxon>
        <taxon>Rhizobium/Agrobacterium group</taxon>
        <taxon>Agrobacterium</taxon>
        <taxon>Agrobacterium tumefaciens complex</taxon>
    </lineage>
</organism>
<accession>A9CEY3</accession>
<evidence type="ECO:0000313" key="1">
    <source>
        <dbReference type="EMBL" id="AAK90120.1"/>
    </source>
</evidence>
<dbReference type="PIR" id="AH2958">
    <property type="entry name" value="AH2958"/>
</dbReference>
<sequence length="80" mass="9077">MGGYVCPSPIFNNTSFANAKQPSCVILRRRFPRECVQQYPPCRLAPFCSPEKSCFQFADTGNPSSRRKVIDKASYRDILL</sequence>